<organism evidence="2 3">
    <name type="scientific">Candidatus Neomicrothrix subdominans</name>
    <dbReference type="NCBI Taxonomy" id="2954438"/>
    <lineage>
        <taxon>Bacteria</taxon>
        <taxon>Bacillati</taxon>
        <taxon>Actinomycetota</taxon>
        <taxon>Acidimicrobiia</taxon>
        <taxon>Acidimicrobiales</taxon>
        <taxon>Microthrixaceae</taxon>
        <taxon>Candidatus Neomicrothrix</taxon>
    </lineage>
</organism>
<protein>
    <submittedName>
        <fullName evidence="2">Uncharacterized protein</fullName>
    </submittedName>
</protein>
<gene>
    <name evidence="2" type="ORF">IPN02_04595</name>
</gene>
<evidence type="ECO:0000256" key="1">
    <source>
        <dbReference type="SAM" id="MobiDB-lite"/>
    </source>
</evidence>
<evidence type="ECO:0000313" key="2">
    <source>
        <dbReference type="EMBL" id="MBK9296145.1"/>
    </source>
</evidence>
<dbReference type="AlphaFoldDB" id="A0A936TF29"/>
<accession>A0A936TF29</accession>
<feature type="region of interest" description="Disordered" evidence="1">
    <location>
        <begin position="1"/>
        <end position="26"/>
    </location>
</feature>
<reference evidence="2 3" key="1">
    <citation type="submission" date="2020-10" db="EMBL/GenBank/DDBJ databases">
        <title>Connecting structure to function with the recovery of over 1000 high-quality activated sludge metagenome-assembled genomes encoding full-length rRNA genes using long-read sequencing.</title>
        <authorList>
            <person name="Singleton C.M."/>
            <person name="Petriglieri F."/>
            <person name="Kristensen J.M."/>
            <person name="Kirkegaard R.H."/>
            <person name="Michaelsen T.Y."/>
            <person name="Andersen M.H."/>
            <person name="Karst S.M."/>
            <person name="Dueholm M.S."/>
            <person name="Nielsen P.H."/>
            <person name="Albertsen M."/>
        </authorList>
    </citation>
    <scope>NUCLEOTIDE SEQUENCE [LARGE SCALE GENOMIC DNA]</scope>
    <source>
        <strain evidence="2">Lyne_18-Q3-R50-59_MAXAC.006</strain>
    </source>
</reference>
<sequence length="99" mass="10170">MSDAADSTKGGAEDAPPDAAPLPDGSYDVFVIDADQDPKDERTVVIEVTLLDGEHKGEVLALGCPASELVPGGADPIELLGETGVLAVVDGAPRFQLDR</sequence>
<dbReference type="Proteomes" id="UP000727993">
    <property type="component" value="Unassembled WGS sequence"/>
</dbReference>
<proteinExistence type="predicted"/>
<name>A0A936TF29_9ACTN</name>
<evidence type="ECO:0000313" key="3">
    <source>
        <dbReference type="Proteomes" id="UP000727993"/>
    </source>
</evidence>
<comment type="caution">
    <text evidence="2">The sequence shown here is derived from an EMBL/GenBank/DDBJ whole genome shotgun (WGS) entry which is preliminary data.</text>
</comment>
<dbReference type="EMBL" id="JADJZA010000001">
    <property type="protein sequence ID" value="MBK9296145.1"/>
    <property type="molecule type" value="Genomic_DNA"/>
</dbReference>